<evidence type="ECO:0000256" key="2">
    <source>
        <dbReference type="ARBA" id="ARBA00023027"/>
    </source>
</evidence>
<dbReference type="EC" id="1.2.1.10" evidence="3"/>
<dbReference type="GO" id="GO:0008774">
    <property type="term" value="F:acetaldehyde dehydrogenase (acetylating) activity"/>
    <property type="evidence" value="ECO:0007669"/>
    <property type="project" value="UniProtKB-UniRule"/>
</dbReference>
<dbReference type="SUPFAM" id="SSF55347">
    <property type="entry name" value="Glyceraldehyde-3-phosphate dehydrogenase-like, C-terminal domain"/>
    <property type="match status" value="1"/>
</dbReference>
<dbReference type="Proteomes" id="UP000540412">
    <property type="component" value="Unassembled WGS sequence"/>
</dbReference>
<sequence length="312" mass="32776">MAANGSNGAASSGRKIAAAIVGSGNISTDLLYKLLRSEKIEPRWMIGIDPDSEGLKRARDLGLETSHEGADWLLALPEKPELLFEATSAYVHREYAPKYQEAGIRAIDLTPAAVGPAVVPPVNLGDNLDTPNVNMITCGGQATIPIVAAVSRVVPVPYAEIVASVSSVSAGPGTRANIDEFTKTTSKGVETIGGAQRGKAIIILNPAEPPMIMRDTIFCAIPEDADTAAIAESIHRMVADIQQYVPGYRLLNEPQFDEPSVVSGGMAKVSVFVEVEGAGDFLPPYAGNLDIMTAAATRVGEVVADQIVSARV</sequence>
<dbReference type="InterPro" id="IPR000534">
    <property type="entry name" value="Semialdehyde_DH_NAD-bd"/>
</dbReference>
<dbReference type="EMBL" id="JACHIT010000001">
    <property type="protein sequence ID" value="MBB5913279.1"/>
    <property type="molecule type" value="Genomic_DNA"/>
</dbReference>
<gene>
    <name evidence="5" type="ORF">BJY24_002146</name>
</gene>
<comment type="similarity">
    <text evidence="1 3">Belongs to the acetaldehyde dehydrogenase family.</text>
</comment>
<reference evidence="5 6" key="1">
    <citation type="submission" date="2020-08" db="EMBL/GenBank/DDBJ databases">
        <title>Sequencing the genomes of 1000 actinobacteria strains.</title>
        <authorList>
            <person name="Klenk H.-P."/>
        </authorList>
    </citation>
    <scope>NUCLEOTIDE SEQUENCE [LARGE SCALE GENOMIC DNA]</scope>
    <source>
        <strain evidence="5 6">DSM 43582</strain>
    </source>
</reference>
<keyword evidence="3 5" id="KW-0560">Oxidoreductase</keyword>
<dbReference type="SUPFAM" id="SSF51735">
    <property type="entry name" value="NAD(P)-binding Rossmann-fold domains"/>
    <property type="match status" value="1"/>
</dbReference>
<comment type="catalytic activity">
    <reaction evidence="3">
        <text>acetaldehyde + NAD(+) + CoA = acetyl-CoA + NADH + H(+)</text>
        <dbReference type="Rhea" id="RHEA:23288"/>
        <dbReference type="ChEBI" id="CHEBI:15343"/>
        <dbReference type="ChEBI" id="CHEBI:15378"/>
        <dbReference type="ChEBI" id="CHEBI:57287"/>
        <dbReference type="ChEBI" id="CHEBI:57288"/>
        <dbReference type="ChEBI" id="CHEBI:57540"/>
        <dbReference type="ChEBI" id="CHEBI:57945"/>
        <dbReference type="EC" id="1.2.1.10"/>
    </reaction>
</comment>
<dbReference type="NCBIfam" id="NF006157">
    <property type="entry name" value="PRK08300.1"/>
    <property type="match status" value="1"/>
</dbReference>
<dbReference type="AlphaFoldDB" id="A0A7W9UHF0"/>
<dbReference type="InterPro" id="IPR015426">
    <property type="entry name" value="Acetylaldehyde_DH_C"/>
</dbReference>
<organism evidence="5 6">
    <name type="scientific">Nocardia transvalensis</name>
    <dbReference type="NCBI Taxonomy" id="37333"/>
    <lineage>
        <taxon>Bacteria</taxon>
        <taxon>Bacillati</taxon>
        <taxon>Actinomycetota</taxon>
        <taxon>Actinomycetes</taxon>
        <taxon>Mycobacteriales</taxon>
        <taxon>Nocardiaceae</taxon>
        <taxon>Nocardia</taxon>
    </lineage>
</organism>
<feature type="binding site" evidence="3">
    <location>
        <begin position="169"/>
        <end position="177"/>
    </location>
    <ligand>
        <name>NAD(+)</name>
        <dbReference type="ChEBI" id="CHEBI:57540"/>
    </ligand>
</feature>
<proteinExistence type="inferred from homology"/>
<feature type="binding site" evidence="3">
    <location>
        <position position="288"/>
    </location>
    <ligand>
        <name>NAD(+)</name>
        <dbReference type="ChEBI" id="CHEBI:57540"/>
    </ligand>
</feature>
<feature type="binding site" evidence="3">
    <location>
        <begin position="23"/>
        <end position="26"/>
    </location>
    <ligand>
        <name>NAD(+)</name>
        <dbReference type="ChEBI" id="CHEBI:57540"/>
    </ligand>
</feature>
<feature type="active site" description="Acyl-thioester intermediate" evidence="3">
    <location>
        <position position="138"/>
    </location>
</feature>
<dbReference type="InterPro" id="IPR036291">
    <property type="entry name" value="NAD(P)-bd_dom_sf"/>
</dbReference>
<feature type="domain" description="Semialdehyde dehydrogenase NAD-binding" evidence="4">
    <location>
        <begin position="17"/>
        <end position="130"/>
    </location>
</feature>
<dbReference type="RefSeq" id="WP_051160935.1">
    <property type="nucleotide sequence ID" value="NZ_JACHIT010000001.1"/>
</dbReference>
<name>A0A7W9UHF0_9NOCA</name>
<dbReference type="CDD" id="cd23933">
    <property type="entry name" value="ALDH_C"/>
    <property type="match status" value="1"/>
</dbReference>
<dbReference type="PIRSF" id="PIRSF015689">
    <property type="entry name" value="Actaldh_dh_actl"/>
    <property type="match status" value="1"/>
</dbReference>
<dbReference type="Gene3D" id="3.40.50.720">
    <property type="entry name" value="NAD(P)-binding Rossmann-like Domain"/>
    <property type="match status" value="1"/>
</dbReference>
<dbReference type="HAMAP" id="MF_01657">
    <property type="entry name" value="Ac_ald_DH_ac"/>
    <property type="match status" value="1"/>
</dbReference>
<dbReference type="InterPro" id="IPR003361">
    <property type="entry name" value="Acetaldehyde_dehydrogenase"/>
</dbReference>
<evidence type="ECO:0000313" key="6">
    <source>
        <dbReference type="Proteomes" id="UP000540412"/>
    </source>
</evidence>
<accession>A0A7W9UHF0</accession>
<evidence type="ECO:0000259" key="4">
    <source>
        <dbReference type="SMART" id="SM00859"/>
    </source>
</evidence>
<dbReference type="NCBIfam" id="TIGR03215">
    <property type="entry name" value="ac_ald_DH_ac"/>
    <property type="match status" value="1"/>
</dbReference>
<evidence type="ECO:0000256" key="3">
    <source>
        <dbReference type="HAMAP-Rule" id="MF_01657"/>
    </source>
</evidence>
<keyword evidence="6" id="KW-1185">Reference proteome</keyword>
<evidence type="ECO:0000256" key="1">
    <source>
        <dbReference type="ARBA" id="ARBA00009244"/>
    </source>
</evidence>
<keyword evidence="3" id="KW-0058">Aromatic hydrocarbons catabolism</keyword>
<dbReference type="Gene3D" id="3.30.360.10">
    <property type="entry name" value="Dihydrodipicolinate Reductase, domain 2"/>
    <property type="match status" value="1"/>
</dbReference>
<dbReference type="GO" id="GO:0051287">
    <property type="term" value="F:NAD binding"/>
    <property type="evidence" value="ECO:0007669"/>
    <property type="project" value="UniProtKB-UniRule"/>
</dbReference>
<dbReference type="SMART" id="SM00859">
    <property type="entry name" value="Semialdhyde_dh"/>
    <property type="match status" value="1"/>
</dbReference>
<dbReference type="Pfam" id="PF09290">
    <property type="entry name" value="AcetDehyd-dimer"/>
    <property type="match status" value="1"/>
</dbReference>
<keyword evidence="2 3" id="KW-0520">NAD</keyword>
<protein>
    <recommendedName>
        <fullName evidence="3">Acetaldehyde dehydrogenase</fullName>
        <ecNumber evidence="3">1.2.1.10</ecNumber>
    </recommendedName>
    <alternativeName>
        <fullName evidence="3">Acetaldehyde dehydrogenase [acetylating]</fullName>
    </alternativeName>
</protein>
<evidence type="ECO:0000313" key="5">
    <source>
        <dbReference type="EMBL" id="MBB5913279.1"/>
    </source>
</evidence>
<comment type="caution">
    <text evidence="5">The sequence shown here is derived from an EMBL/GenBank/DDBJ whole genome shotgun (WGS) entry which is preliminary data.</text>
</comment>